<dbReference type="PANTHER" id="PTHR42852:SF17">
    <property type="entry name" value="THIOREDOXIN-LIKE PROTEIN HI_1115"/>
    <property type="match status" value="1"/>
</dbReference>
<dbReference type="InterPro" id="IPR036249">
    <property type="entry name" value="Thioredoxin-like_sf"/>
</dbReference>
<comment type="caution">
    <text evidence="3">The sequence shown here is derived from an EMBL/GenBank/DDBJ whole genome shotgun (WGS) entry which is preliminary data.</text>
</comment>
<evidence type="ECO:0000256" key="1">
    <source>
        <dbReference type="SAM" id="SignalP"/>
    </source>
</evidence>
<keyword evidence="1" id="KW-0732">Signal</keyword>
<dbReference type="AlphaFoldDB" id="A0A0C1L1U0"/>
<feature type="signal peptide" evidence="1">
    <location>
        <begin position="1"/>
        <end position="18"/>
    </location>
</feature>
<protein>
    <recommendedName>
        <fullName evidence="2">Thioredoxin domain-containing protein</fullName>
    </recommendedName>
</protein>
<dbReference type="Pfam" id="PF12543">
    <property type="entry name" value="DUF3738"/>
    <property type="match status" value="1"/>
</dbReference>
<dbReference type="InterPro" id="IPR017801">
    <property type="entry name" value="DUF3738"/>
</dbReference>
<dbReference type="PROSITE" id="PS51352">
    <property type="entry name" value="THIOREDOXIN_2"/>
    <property type="match status" value="1"/>
</dbReference>
<dbReference type="Gene3D" id="3.40.30.10">
    <property type="entry name" value="Glutaredoxin"/>
    <property type="match status" value="1"/>
</dbReference>
<dbReference type="InterPro" id="IPR050553">
    <property type="entry name" value="Thioredoxin_ResA/DsbE_sf"/>
</dbReference>
<evidence type="ECO:0000259" key="2">
    <source>
        <dbReference type="PROSITE" id="PS51352"/>
    </source>
</evidence>
<feature type="chain" id="PRO_5002135347" description="Thioredoxin domain-containing protein" evidence="1">
    <location>
        <begin position="19"/>
        <end position="439"/>
    </location>
</feature>
<dbReference type="InterPro" id="IPR013766">
    <property type="entry name" value="Thioredoxin_domain"/>
</dbReference>
<reference evidence="3 4" key="1">
    <citation type="submission" date="2014-11" db="EMBL/GenBank/DDBJ databases">
        <title>Genome sequence of Flavihumibacter solisilvae 3-3.</title>
        <authorList>
            <person name="Zhou G."/>
            <person name="Li M."/>
            <person name="Wang G."/>
        </authorList>
    </citation>
    <scope>NUCLEOTIDE SEQUENCE [LARGE SCALE GENOMIC DNA]</scope>
    <source>
        <strain evidence="3 4">3-3</strain>
    </source>
</reference>
<dbReference type="PANTHER" id="PTHR42852">
    <property type="entry name" value="THIOL:DISULFIDE INTERCHANGE PROTEIN DSBE"/>
    <property type="match status" value="1"/>
</dbReference>
<gene>
    <name evidence="3" type="ORF">OI18_17585</name>
</gene>
<feature type="domain" description="Thioredoxin" evidence="2">
    <location>
        <begin position="24"/>
        <end position="173"/>
    </location>
</feature>
<evidence type="ECO:0000313" key="3">
    <source>
        <dbReference type="EMBL" id="KIC93551.1"/>
    </source>
</evidence>
<sequence>MKRSLVAILLCITQIVQANQPGTFVEGQPSPQFSLQDVQNFSSTSFSPADAKGKWLLLNFFAIGCASSFTSLAKIDSLQRYYVAEVQTFMVGKWDKEATGRDRELRDQYAEYQERYSLAMPFAYMPDSALKKLGVWTMPYTVLVDQAGIVRAIFHIGIPSLEQVLALIRGQIVNLPGSYADIQQKKVTHPFTFGRPLFEKGNGGPQTTYLYRSLLTPEQPFNAPNPLCINSGYGNQVQFINKSLDQLLMYAYADTMSLLPNYWQNIYGKYYPIPIWEGFKQLPDVTKKYCYSLVVPPDRAHPFELQGIMQDDLRAGFNAVAIVETRRMPCWKLTVRKGKHADLRSKGGLPKDGEYDMAAIHLRNVPVSKLIKHLWDRYRTDDPIVDATGIDFNIDLDMDVLFTEPLDFARKALHKQGLELEQGTCFMKVVVVRPSKKRY</sequence>
<organism evidence="3 4">
    <name type="scientific">Flavihumibacter solisilvae</name>
    <dbReference type="NCBI Taxonomy" id="1349421"/>
    <lineage>
        <taxon>Bacteria</taxon>
        <taxon>Pseudomonadati</taxon>
        <taxon>Bacteroidota</taxon>
        <taxon>Chitinophagia</taxon>
        <taxon>Chitinophagales</taxon>
        <taxon>Chitinophagaceae</taxon>
        <taxon>Flavihumibacter</taxon>
    </lineage>
</organism>
<proteinExistence type="predicted"/>
<dbReference type="CDD" id="cd02966">
    <property type="entry name" value="TlpA_like_family"/>
    <property type="match status" value="1"/>
</dbReference>
<dbReference type="SUPFAM" id="SSF52833">
    <property type="entry name" value="Thioredoxin-like"/>
    <property type="match status" value="1"/>
</dbReference>
<dbReference type="EMBL" id="JSVC01000019">
    <property type="protein sequence ID" value="KIC93551.1"/>
    <property type="molecule type" value="Genomic_DNA"/>
</dbReference>
<accession>A0A0C1L1U0</accession>
<name>A0A0C1L1U0_9BACT</name>
<dbReference type="STRING" id="1349421.OI18_17585"/>
<keyword evidence="4" id="KW-1185">Reference proteome</keyword>
<dbReference type="Proteomes" id="UP000031408">
    <property type="component" value="Unassembled WGS sequence"/>
</dbReference>
<evidence type="ECO:0000313" key="4">
    <source>
        <dbReference type="Proteomes" id="UP000031408"/>
    </source>
</evidence>